<dbReference type="AlphaFoldDB" id="A0A3B1BUM4"/>
<sequence length="193" mass="21709">MGGLVKKRFYSITAMFAVAAVIWAGCGLQYAGEEFSLTIGDDGSGTLKVLYKNFGSKEAKSHLRKKDLGLLRDTATNSQTIIDAKAKGVSITKRRLDFINYAQNGYVEARAASYKKIFEVFTHYKLEVSDKIYITPENGTVHRAELSKPGKIVIRDKRYAFAWPLDAKDISFKASYKIEGASFNYEFQKKFDN</sequence>
<dbReference type="PROSITE" id="PS51257">
    <property type="entry name" value="PROKAR_LIPOPROTEIN"/>
    <property type="match status" value="1"/>
</dbReference>
<accession>A0A3B1BUM4</accession>
<evidence type="ECO:0000256" key="1">
    <source>
        <dbReference type="SAM" id="Phobius"/>
    </source>
</evidence>
<reference evidence="2" key="1">
    <citation type="submission" date="2018-06" db="EMBL/GenBank/DDBJ databases">
        <authorList>
            <person name="Zhirakovskaya E."/>
        </authorList>
    </citation>
    <scope>NUCLEOTIDE SEQUENCE</scope>
</reference>
<keyword evidence="1" id="KW-1133">Transmembrane helix</keyword>
<proteinExistence type="predicted"/>
<keyword evidence="1" id="KW-0812">Transmembrane</keyword>
<evidence type="ECO:0000313" key="2">
    <source>
        <dbReference type="EMBL" id="VAX15238.1"/>
    </source>
</evidence>
<name>A0A3B1BUM4_9ZZZZ</name>
<feature type="transmembrane region" description="Helical" evidence="1">
    <location>
        <begin position="12"/>
        <end position="31"/>
    </location>
</feature>
<organism evidence="2">
    <name type="scientific">hydrothermal vent metagenome</name>
    <dbReference type="NCBI Taxonomy" id="652676"/>
    <lineage>
        <taxon>unclassified sequences</taxon>
        <taxon>metagenomes</taxon>
        <taxon>ecological metagenomes</taxon>
    </lineage>
</organism>
<protein>
    <submittedName>
        <fullName evidence="2">Uncharacterized protein</fullName>
    </submittedName>
</protein>
<keyword evidence="1" id="KW-0472">Membrane</keyword>
<gene>
    <name evidence="2" type="ORF">MNBD_NITROSPINAE03-199</name>
</gene>
<dbReference type="EMBL" id="UOGB01000011">
    <property type="protein sequence ID" value="VAX15238.1"/>
    <property type="molecule type" value="Genomic_DNA"/>
</dbReference>